<dbReference type="PROSITE" id="PS50043">
    <property type="entry name" value="HTH_LUXR_2"/>
    <property type="match status" value="1"/>
</dbReference>
<dbReference type="InterPro" id="IPR027417">
    <property type="entry name" value="P-loop_NTPase"/>
</dbReference>
<dbReference type="InterPro" id="IPR041664">
    <property type="entry name" value="AAA_16"/>
</dbReference>
<dbReference type="RefSeq" id="WP_209706574.1">
    <property type="nucleotide sequence ID" value="NZ_JAGIOO010000001.1"/>
</dbReference>
<dbReference type="GO" id="GO:0003677">
    <property type="term" value="F:DNA binding"/>
    <property type="evidence" value="ECO:0007669"/>
    <property type="project" value="UniProtKB-KW"/>
</dbReference>
<comment type="caution">
    <text evidence="4">The sequence shown here is derived from an EMBL/GenBank/DDBJ whole genome shotgun (WGS) entry which is preliminary data.</text>
</comment>
<sequence>MERSSELSALRATVHSAQAGHGRAVLIEGPSGAGKTALLDAAAEYAVTAGCHVLRGSCAAAGQNTPLSLAVTLVGPLLQEGETAHDLLTGPEVVVWQRLCHLMAGPAAPGPLCVFADDVQWADAESMDLLARCAAHTTGLPIAVIATTRGGAGEPRALQAEQLLAAARTQPLCPEPLSERGVAMLLRNRLGAAPAEAFTTAAHRLTGGEPQLVVAVADVLHRRLVEPQAEQLFTLRSVVGQCRTALAVSRLRAESAPVRHLAEVIALLGESANLAVVGELIGVDDDTAERAAARLRQLSIFGKGTRLSVSDPKVRQTVLRWLPQRDHHALRVRAARLLHERGESADLIAPHLVSAQPEGDQQAVEVLRAAAANALRRGDHATATGFLRRALAEPPEGALRTTVLTELSAARYHTDPGAAADSLLDALALAPTPHAQAALLTDYPHPSVISATPALVGVVKRIVPQLWPGEGGVEPSPLLTAARLLALVPATDPQDADIRYRSVRRSVQQQWSNLKATRVGRQLLAVEAYNQAIRCAGDIGQIRSLARLALTDAPDTAEFLTSPLLYGGAALALTDDIPEALATLDSPIADAQRKGSTARLVTGLSYRAMMLIRQGRVQDAIAEARMAAKLLRKVPEHPNRGAVVIALGGALLENGRPDRAAAVVGKYVGARSSSFQEWDQVFALSGRIRLVQKDADGALRDALDCGRRLAEVGWTYPGCVPWRSVAAIAHQMLGQESKGWPLVEEELALARQWGSPEPLAVSLCTAARFTGGQAGLRLLDEAVTIMTGHTSRLELARALLQRGLAQHRLGRPGAAESLREALRLGERTAAGRVTARARALLRQFGYRAQDAGGELSRTELRVAALAAEGHTNQEIAERFHVGLRTVEVHLTHAYRKLGIRGRGQLAEALAKAN</sequence>
<keyword evidence="1" id="KW-0547">Nucleotide-binding</keyword>
<dbReference type="Proteomes" id="UP001519363">
    <property type="component" value="Unassembled WGS sequence"/>
</dbReference>
<dbReference type="CDD" id="cd06170">
    <property type="entry name" value="LuxR_C_like"/>
    <property type="match status" value="1"/>
</dbReference>
<dbReference type="PANTHER" id="PTHR16305:SF35">
    <property type="entry name" value="TRANSCRIPTIONAL ACTIVATOR DOMAIN"/>
    <property type="match status" value="1"/>
</dbReference>
<dbReference type="PROSITE" id="PS00622">
    <property type="entry name" value="HTH_LUXR_1"/>
    <property type="match status" value="1"/>
</dbReference>
<gene>
    <name evidence="4" type="ORF">JOF53_001673</name>
</gene>
<dbReference type="EMBL" id="JAGIOO010000001">
    <property type="protein sequence ID" value="MBP2472801.1"/>
    <property type="molecule type" value="Genomic_DNA"/>
</dbReference>
<dbReference type="InterPro" id="IPR036388">
    <property type="entry name" value="WH-like_DNA-bd_sf"/>
</dbReference>
<dbReference type="Gene3D" id="1.25.40.10">
    <property type="entry name" value="Tetratricopeptide repeat domain"/>
    <property type="match status" value="1"/>
</dbReference>
<evidence type="ECO:0000313" key="5">
    <source>
        <dbReference type="Proteomes" id="UP001519363"/>
    </source>
</evidence>
<evidence type="ECO:0000256" key="2">
    <source>
        <dbReference type="ARBA" id="ARBA00022840"/>
    </source>
</evidence>
<keyword evidence="4" id="KW-0238">DNA-binding</keyword>
<dbReference type="InterPro" id="IPR011990">
    <property type="entry name" value="TPR-like_helical_dom_sf"/>
</dbReference>
<name>A0ABS5A899_9PSEU</name>
<evidence type="ECO:0000313" key="4">
    <source>
        <dbReference type="EMBL" id="MBP2472801.1"/>
    </source>
</evidence>
<dbReference type="PANTHER" id="PTHR16305">
    <property type="entry name" value="TESTICULAR SOLUBLE ADENYLYL CYCLASE"/>
    <property type="match status" value="1"/>
</dbReference>
<keyword evidence="2" id="KW-0067">ATP-binding</keyword>
<dbReference type="PRINTS" id="PR00038">
    <property type="entry name" value="HTHLUXR"/>
</dbReference>
<dbReference type="InterPro" id="IPR016032">
    <property type="entry name" value="Sig_transdc_resp-reg_C-effctor"/>
</dbReference>
<reference evidence="4 5" key="1">
    <citation type="submission" date="2021-03" db="EMBL/GenBank/DDBJ databases">
        <title>Sequencing the genomes of 1000 actinobacteria strains.</title>
        <authorList>
            <person name="Klenk H.-P."/>
        </authorList>
    </citation>
    <scope>NUCLEOTIDE SEQUENCE [LARGE SCALE GENOMIC DNA]</scope>
    <source>
        <strain evidence="4 5">DSM 44580</strain>
    </source>
</reference>
<feature type="domain" description="HTH luxR-type" evidence="3">
    <location>
        <begin position="848"/>
        <end position="913"/>
    </location>
</feature>
<dbReference type="SUPFAM" id="SSF46894">
    <property type="entry name" value="C-terminal effector domain of the bipartite response regulators"/>
    <property type="match status" value="1"/>
</dbReference>
<dbReference type="Pfam" id="PF00196">
    <property type="entry name" value="GerE"/>
    <property type="match status" value="1"/>
</dbReference>
<dbReference type="SUPFAM" id="SSF52540">
    <property type="entry name" value="P-loop containing nucleoside triphosphate hydrolases"/>
    <property type="match status" value="1"/>
</dbReference>
<evidence type="ECO:0000259" key="3">
    <source>
        <dbReference type="PROSITE" id="PS50043"/>
    </source>
</evidence>
<dbReference type="Gene3D" id="1.10.10.10">
    <property type="entry name" value="Winged helix-like DNA-binding domain superfamily/Winged helix DNA-binding domain"/>
    <property type="match status" value="1"/>
</dbReference>
<dbReference type="SUPFAM" id="SSF48452">
    <property type="entry name" value="TPR-like"/>
    <property type="match status" value="2"/>
</dbReference>
<protein>
    <submittedName>
        <fullName evidence="4">DNA-binding CsgD family transcriptional regulator</fullName>
    </submittedName>
</protein>
<proteinExistence type="predicted"/>
<accession>A0ABS5A899</accession>
<evidence type="ECO:0000256" key="1">
    <source>
        <dbReference type="ARBA" id="ARBA00022741"/>
    </source>
</evidence>
<keyword evidence="5" id="KW-1185">Reference proteome</keyword>
<organism evidence="4 5">
    <name type="scientific">Crossiella equi</name>
    <dbReference type="NCBI Taxonomy" id="130796"/>
    <lineage>
        <taxon>Bacteria</taxon>
        <taxon>Bacillati</taxon>
        <taxon>Actinomycetota</taxon>
        <taxon>Actinomycetes</taxon>
        <taxon>Pseudonocardiales</taxon>
        <taxon>Pseudonocardiaceae</taxon>
        <taxon>Crossiella</taxon>
    </lineage>
</organism>
<dbReference type="InterPro" id="IPR000792">
    <property type="entry name" value="Tscrpt_reg_LuxR_C"/>
</dbReference>
<dbReference type="SMART" id="SM00421">
    <property type="entry name" value="HTH_LUXR"/>
    <property type="match status" value="1"/>
</dbReference>
<dbReference type="Pfam" id="PF13191">
    <property type="entry name" value="AAA_16"/>
    <property type="match status" value="1"/>
</dbReference>